<gene>
    <name evidence="1" type="ORF">PDTA9734_31700</name>
</gene>
<evidence type="ECO:0000313" key="1">
    <source>
        <dbReference type="EMBL" id="BDD51683.1"/>
    </source>
</evidence>
<dbReference type="Proteomes" id="UP001320460">
    <property type="component" value="Chromosome"/>
</dbReference>
<organism evidence="1 2">
    <name type="scientific">Phytobacter diazotrophicus</name>
    <dbReference type="NCBI Taxonomy" id="395631"/>
    <lineage>
        <taxon>Bacteria</taxon>
        <taxon>Pseudomonadati</taxon>
        <taxon>Pseudomonadota</taxon>
        <taxon>Gammaproteobacteria</taxon>
        <taxon>Enterobacterales</taxon>
        <taxon>Enterobacteriaceae</taxon>
        <taxon>Phytobacter</taxon>
    </lineage>
</organism>
<sequence>MLVHMVRYEEATLDLVLIQHILLIMQFQMLPAATTYCRGITINLRKDLHELIRPNKKLWKRLET</sequence>
<proteinExistence type="predicted"/>
<dbReference type="EMBL" id="AP025334">
    <property type="protein sequence ID" value="BDD51683.1"/>
    <property type="molecule type" value="Genomic_DNA"/>
</dbReference>
<protein>
    <submittedName>
        <fullName evidence="1">Uncharacterized protein</fullName>
    </submittedName>
</protein>
<name>A0ABM7VWW1_9ENTR</name>
<keyword evidence="2" id="KW-1185">Reference proteome</keyword>
<reference evidence="1 2" key="1">
    <citation type="submission" date="2021-12" db="EMBL/GenBank/DDBJ databases">
        <title>Complete genome sequence of Phytobacter diazotrophicus TA9734.</title>
        <authorList>
            <person name="Kubota H."/>
            <person name="Nakayama Y."/>
            <person name="Ariyoshi T."/>
        </authorList>
    </citation>
    <scope>NUCLEOTIDE SEQUENCE [LARGE SCALE GENOMIC DNA]</scope>
    <source>
        <strain evidence="1 2">TA9734</strain>
    </source>
</reference>
<accession>A0ABM7VWW1</accession>
<evidence type="ECO:0000313" key="2">
    <source>
        <dbReference type="Proteomes" id="UP001320460"/>
    </source>
</evidence>